<gene>
    <name evidence="3" type="ORF">JYK02_27580</name>
</gene>
<keyword evidence="4" id="KW-1185">Reference proteome</keyword>
<dbReference type="RefSeq" id="WP_207055545.1">
    <property type="nucleotide sequence ID" value="NZ_JAFIMU010000008.1"/>
</dbReference>
<organism evidence="3 4">
    <name type="scientific">Corallococcus macrosporus</name>
    <dbReference type="NCBI Taxonomy" id="35"/>
    <lineage>
        <taxon>Bacteria</taxon>
        <taxon>Pseudomonadati</taxon>
        <taxon>Myxococcota</taxon>
        <taxon>Myxococcia</taxon>
        <taxon>Myxococcales</taxon>
        <taxon>Cystobacterineae</taxon>
        <taxon>Myxococcaceae</taxon>
        <taxon>Corallococcus</taxon>
    </lineage>
</organism>
<evidence type="ECO:0000256" key="2">
    <source>
        <dbReference type="SAM" id="SignalP"/>
    </source>
</evidence>
<feature type="region of interest" description="Disordered" evidence="1">
    <location>
        <begin position="424"/>
        <end position="447"/>
    </location>
</feature>
<evidence type="ECO:0000313" key="4">
    <source>
        <dbReference type="Proteomes" id="UP000664052"/>
    </source>
</evidence>
<name>A0ABS3DIX0_9BACT</name>
<evidence type="ECO:0000256" key="1">
    <source>
        <dbReference type="SAM" id="MobiDB-lite"/>
    </source>
</evidence>
<feature type="signal peptide" evidence="2">
    <location>
        <begin position="1"/>
        <end position="21"/>
    </location>
</feature>
<proteinExistence type="predicted"/>
<protein>
    <submittedName>
        <fullName evidence="3">Metal-binding motif-containing protein</fullName>
    </submittedName>
</protein>
<dbReference type="EMBL" id="JAFIMU010000008">
    <property type="protein sequence ID" value="MBN8231282.1"/>
    <property type="molecule type" value="Genomic_DNA"/>
</dbReference>
<dbReference type="PROSITE" id="PS51257">
    <property type="entry name" value="PROKAR_LIPOPROTEIN"/>
    <property type="match status" value="1"/>
</dbReference>
<keyword evidence="2" id="KW-0732">Signal</keyword>
<evidence type="ECO:0000313" key="3">
    <source>
        <dbReference type="EMBL" id="MBN8231282.1"/>
    </source>
</evidence>
<sequence>MHSRMKSLVVALLLAGCGSNTSPSGPEQDAGTQVDAGTQGDAGVTDDAGTPDSGVAQALPCEKTQGVCAGASRALVDGAYEAVCTARSYGEKYEATELSCDGLDNDCDGVTDPATWAQVDSLGTPPHGGLVDSLPVPGGFLMASVAGSDTLQVRRLDASLKLQAVIQVPVAPGPEPITSVSLVRTARGPALVYVGRYVTSEVSSRLLLVHLDEQGNPLGPPGGILIYEHFHVSVAARAAVSRDGQQVAVVWSATSDAKEVLGRVVDLDGRVVSGPWVVFLTKEEQVRLSTPTVMALEGGGFLLMVVEDHGVGQPSRIQLARYDGSLSSSTDSRVLDVGDSPTAMLLGDEPSLLYRDTSVRPSPLKQLRSVFKSPAPETLASTTEGEVPWFGATMTSRGLQMAWLSVRAVSPQGTGDTSFDWEGRFWTRGPDGSAKDQSPGPQPMPLHRHSQWVRVHELPGNWMGALLMTATEDPQAFTLQSVRYCAP</sequence>
<comment type="caution">
    <text evidence="3">The sequence shown here is derived from an EMBL/GenBank/DDBJ whole genome shotgun (WGS) entry which is preliminary data.</text>
</comment>
<dbReference type="Proteomes" id="UP000664052">
    <property type="component" value="Unassembled WGS sequence"/>
</dbReference>
<accession>A0ABS3DIX0</accession>
<feature type="region of interest" description="Disordered" evidence="1">
    <location>
        <begin position="20"/>
        <end position="56"/>
    </location>
</feature>
<reference evidence="3 4" key="1">
    <citation type="submission" date="2021-02" db="EMBL/GenBank/DDBJ databases">
        <title>De Novo genome assembly of isolated myxobacteria.</title>
        <authorList>
            <person name="Stevens D.C."/>
        </authorList>
    </citation>
    <scope>NUCLEOTIDE SEQUENCE [LARGE SCALE GENOMIC DNA]</scope>
    <source>
        <strain evidence="3 4">ATCC 29039</strain>
    </source>
</reference>
<feature type="chain" id="PRO_5045761709" evidence="2">
    <location>
        <begin position="22"/>
        <end position="487"/>
    </location>
</feature>